<accession>A0ACB9QAQ2</accession>
<gene>
    <name evidence="1" type="ORF">L6164_001121</name>
</gene>
<organism evidence="1 2">
    <name type="scientific">Bauhinia variegata</name>
    <name type="common">Purple orchid tree</name>
    <name type="synonym">Phanera variegata</name>
    <dbReference type="NCBI Taxonomy" id="167791"/>
    <lineage>
        <taxon>Eukaryota</taxon>
        <taxon>Viridiplantae</taxon>
        <taxon>Streptophyta</taxon>
        <taxon>Embryophyta</taxon>
        <taxon>Tracheophyta</taxon>
        <taxon>Spermatophyta</taxon>
        <taxon>Magnoliopsida</taxon>
        <taxon>eudicotyledons</taxon>
        <taxon>Gunneridae</taxon>
        <taxon>Pentapetalae</taxon>
        <taxon>rosids</taxon>
        <taxon>fabids</taxon>
        <taxon>Fabales</taxon>
        <taxon>Fabaceae</taxon>
        <taxon>Cercidoideae</taxon>
        <taxon>Cercideae</taxon>
        <taxon>Bauhiniinae</taxon>
        <taxon>Bauhinia</taxon>
    </lineage>
</organism>
<dbReference type="Proteomes" id="UP000828941">
    <property type="component" value="Chromosome 1"/>
</dbReference>
<comment type="caution">
    <text evidence="1">The sequence shown here is derived from an EMBL/GenBank/DDBJ whole genome shotgun (WGS) entry which is preliminary data.</text>
</comment>
<name>A0ACB9QAQ2_BAUVA</name>
<keyword evidence="2" id="KW-1185">Reference proteome</keyword>
<protein>
    <submittedName>
        <fullName evidence="1">Uncharacterized protein</fullName>
    </submittedName>
</protein>
<evidence type="ECO:0000313" key="1">
    <source>
        <dbReference type="EMBL" id="KAI4357154.1"/>
    </source>
</evidence>
<reference evidence="1 2" key="1">
    <citation type="journal article" date="2022" name="DNA Res.">
        <title>Chromosomal-level genome assembly of the orchid tree Bauhinia variegata (Leguminosae; Cercidoideae) supports the allotetraploid origin hypothesis of Bauhinia.</title>
        <authorList>
            <person name="Zhong Y."/>
            <person name="Chen Y."/>
            <person name="Zheng D."/>
            <person name="Pang J."/>
            <person name="Liu Y."/>
            <person name="Luo S."/>
            <person name="Meng S."/>
            <person name="Qian L."/>
            <person name="Wei D."/>
            <person name="Dai S."/>
            <person name="Zhou R."/>
        </authorList>
    </citation>
    <scope>NUCLEOTIDE SEQUENCE [LARGE SCALE GENOMIC DNA]</scope>
    <source>
        <strain evidence="1">BV-YZ2020</strain>
    </source>
</reference>
<dbReference type="EMBL" id="CM039426">
    <property type="protein sequence ID" value="KAI4357154.1"/>
    <property type="molecule type" value="Genomic_DNA"/>
</dbReference>
<sequence>MVVMHLSKSNGGVADTINNFLEEILCHVVGFIDLKLIVHTGILSKKWRKVDNLAWSARVLTVLLYYIDS</sequence>
<proteinExistence type="predicted"/>
<evidence type="ECO:0000313" key="2">
    <source>
        <dbReference type="Proteomes" id="UP000828941"/>
    </source>
</evidence>